<dbReference type="SUPFAM" id="SSF53756">
    <property type="entry name" value="UDP-Glycosyltransferase/glycogen phosphorylase"/>
    <property type="match status" value="2"/>
</dbReference>
<protein>
    <recommendedName>
        <fullName evidence="6">ADP-heptose:LPS heptosyltransferase</fullName>
    </recommendedName>
</protein>
<feature type="region of interest" description="Disordered" evidence="3">
    <location>
        <begin position="427"/>
        <end position="508"/>
    </location>
</feature>
<evidence type="ECO:0000313" key="4">
    <source>
        <dbReference type="EMBL" id="GAA4284441.1"/>
    </source>
</evidence>
<feature type="compositionally biased region" description="Low complexity" evidence="3">
    <location>
        <begin position="493"/>
        <end position="508"/>
    </location>
</feature>
<organism evidence="4 5">
    <name type="scientific">Brevibacterium daeguense</name>
    <dbReference type="NCBI Taxonomy" id="909936"/>
    <lineage>
        <taxon>Bacteria</taxon>
        <taxon>Bacillati</taxon>
        <taxon>Actinomycetota</taxon>
        <taxon>Actinomycetes</taxon>
        <taxon>Micrococcales</taxon>
        <taxon>Brevibacteriaceae</taxon>
        <taxon>Brevibacterium</taxon>
    </lineage>
</organism>
<dbReference type="InterPro" id="IPR051199">
    <property type="entry name" value="LPS_LOS_Heptosyltrfase"/>
</dbReference>
<dbReference type="CDD" id="cd03789">
    <property type="entry name" value="GT9_LPS_heptosyltransferase"/>
    <property type="match status" value="1"/>
</dbReference>
<dbReference type="InterPro" id="IPR002201">
    <property type="entry name" value="Glyco_trans_9"/>
</dbReference>
<keyword evidence="1" id="KW-0328">Glycosyltransferase</keyword>
<dbReference type="Gene3D" id="3.40.50.2000">
    <property type="entry name" value="Glycogen Phosphorylase B"/>
    <property type="match status" value="2"/>
</dbReference>
<gene>
    <name evidence="4" type="ORF">GCM10022261_19720</name>
</gene>
<feature type="region of interest" description="Disordered" evidence="3">
    <location>
        <begin position="186"/>
        <end position="254"/>
    </location>
</feature>
<sequence>MTKVLAARLDSAGDVLVTGPAIRAIASHPEVSEVALLCGPQGRAAAELLPEPTELFTWASPWTIVPAPPVDDEHIGALRDYVRHARFDEAVIFTSFHQSPLPLALVLRLAGIKRISGASTDFAGSLLDVRLKPGEDFPEDQPEVERALGIAAAAGYELPAGDDGRMHIVDPTGAFFGTPAHLRPAARSGSSAAASGTMSASSRLDAPAAPRDAAGPLSAPAAAPDAAGPLNAPTAPRDAAGPLSAPAGDRASRVLDPDEPYVVVHPGAAVPARMWPPERSAEAVELLSAHGHRVVVTGGPNETALTSYVAGASGIDLGGATDLRGTAEVLSRAGVVICGNTGPAHLSAAVGTPVVSLFSPVVPAVRWAPYGVPVELLGDQDAPCRNSRARDCPVPGHPCLASVIAEDVLAAVERLLAAASAPAASAAAGAAPTPGPSPAASAMTESVPTASAPTPGFVPAASSPTDAHPASSPPFSSPDIAPTDSARTESAQTDTAPTDTAPTEGTAR</sequence>
<name>A0ABP8EKG1_9MICO</name>
<keyword evidence="5" id="KW-1185">Reference proteome</keyword>
<feature type="compositionally biased region" description="Polar residues" evidence="3">
    <location>
        <begin position="443"/>
        <end position="452"/>
    </location>
</feature>
<evidence type="ECO:0000256" key="3">
    <source>
        <dbReference type="SAM" id="MobiDB-lite"/>
    </source>
</evidence>
<comment type="caution">
    <text evidence="4">The sequence shown here is derived from an EMBL/GenBank/DDBJ whole genome shotgun (WGS) entry which is preliminary data.</text>
</comment>
<evidence type="ECO:0000256" key="2">
    <source>
        <dbReference type="ARBA" id="ARBA00022679"/>
    </source>
</evidence>
<feature type="compositionally biased region" description="Low complexity" evidence="3">
    <location>
        <begin position="186"/>
        <end position="233"/>
    </location>
</feature>
<dbReference type="Proteomes" id="UP001501586">
    <property type="component" value="Unassembled WGS sequence"/>
</dbReference>
<dbReference type="PANTHER" id="PTHR30160:SF1">
    <property type="entry name" value="LIPOPOLYSACCHARIDE 1,2-N-ACETYLGLUCOSAMINETRANSFERASE-RELATED"/>
    <property type="match status" value="1"/>
</dbReference>
<evidence type="ECO:0008006" key="6">
    <source>
        <dbReference type="Google" id="ProtNLM"/>
    </source>
</evidence>
<keyword evidence="2" id="KW-0808">Transferase</keyword>
<dbReference type="PANTHER" id="PTHR30160">
    <property type="entry name" value="TETRAACYLDISACCHARIDE 4'-KINASE-RELATED"/>
    <property type="match status" value="1"/>
</dbReference>
<feature type="compositionally biased region" description="Low complexity" evidence="3">
    <location>
        <begin position="427"/>
        <end position="442"/>
    </location>
</feature>
<proteinExistence type="predicted"/>
<accession>A0ABP8EKG1</accession>
<reference evidence="5" key="1">
    <citation type="journal article" date="2019" name="Int. J. Syst. Evol. Microbiol.">
        <title>The Global Catalogue of Microorganisms (GCM) 10K type strain sequencing project: providing services to taxonomists for standard genome sequencing and annotation.</title>
        <authorList>
            <consortium name="The Broad Institute Genomics Platform"/>
            <consortium name="The Broad Institute Genome Sequencing Center for Infectious Disease"/>
            <person name="Wu L."/>
            <person name="Ma J."/>
        </authorList>
    </citation>
    <scope>NUCLEOTIDE SEQUENCE [LARGE SCALE GENOMIC DNA]</scope>
    <source>
        <strain evidence="5">JCM 17458</strain>
    </source>
</reference>
<evidence type="ECO:0000256" key="1">
    <source>
        <dbReference type="ARBA" id="ARBA00022676"/>
    </source>
</evidence>
<dbReference type="Pfam" id="PF01075">
    <property type="entry name" value="Glyco_transf_9"/>
    <property type="match status" value="1"/>
</dbReference>
<dbReference type="RefSeq" id="WP_236866323.1">
    <property type="nucleotide sequence ID" value="NZ_BAABAZ010000006.1"/>
</dbReference>
<evidence type="ECO:0000313" key="5">
    <source>
        <dbReference type="Proteomes" id="UP001501586"/>
    </source>
</evidence>
<dbReference type="EMBL" id="BAABAZ010000006">
    <property type="protein sequence ID" value="GAA4284441.1"/>
    <property type="molecule type" value="Genomic_DNA"/>
</dbReference>